<gene>
    <name evidence="1" type="ORF">F4Y42_11580</name>
</gene>
<dbReference type="PANTHER" id="PTHR40128">
    <property type="entry name" value="EXPRESSED PROTEIN"/>
    <property type="match status" value="1"/>
</dbReference>
<dbReference type="AlphaFoldDB" id="A0A6B0YWE2"/>
<comment type="caution">
    <text evidence="1">The sequence shown here is derived from an EMBL/GenBank/DDBJ whole genome shotgun (WGS) entry which is preliminary data.</text>
</comment>
<dbReference type="InterPro" id="IPR008775">
    <property type="entry name" value="Phytyl_CoA_dOase-like"/>
</dbReference>
<accession>A0A6B0YWE2</accession>
<dbReference type="PANTHER" id="PTHR40128:SF1">
    <property type="entry name" value="PHYTANOYL-COA HYDROXYLASE"/>
    <property type="match status" value="1"/>
</dbReference>
<dbReference type="EMBL" id="VXRG01000097">
    <property type="protein sequence ID" value="MXY94072.1"/>
    <property type="molecule type" value="Genomic_DNA"/>
</dbReference>
<reference evidence="1" key="1">
    <citation type="submission" date="2019-09" db="EMBL/GenBank/DDBJ databases">
        <title>Characterisation of the sponge microbiome using genome-centric metagenomics.</title>
        <authorList>
            <person name="Engelberts J.P."/>
            <person name="Robbins S.J."/>
            <person name="De Goeij J.M."/>
            <person name="Aranda M."/>
            <person name="Bell S.C."/>
            <person name="Webster N.S."/>
        </authorList>
    </citation>
    <scope>NUCLEOTIDE SEQUENCE</scope>
    <source>
        <strain evidence="1">SB0664_bin_27</strain>
    </source>
</reference>
<keyword evidence="1" id="KW-0560">Oxidoreductase</keyword>
<sequence length="347" mass="39620">MSREIREFRVSNDAFDDPAELQRRLADEGYLFFRQLQDPDKMSELRRVMMTKIQEIGWLLPDTDPYDGIADVSKQCTEGDREYVDGYSQVYKLEPFHRAAHWPEVTSMIEKIMGRPIMPHPNQIARLWFPKYTEHTTPMHQDFVHFQGNFETYTSWAPIGDCPIELGPLAVIPGSHKVGRVLDHHFSLGAGALKVDVDAEEEIEPDWHSTDFEIGDTLIFPALTIHQALPNYTEDRLRLSLDNRYQAVGDLIAEQMLTPHGPSGLEWEEVYEGWQSDEYKYYWKDFDNPVVAKDSSFGEKGFAEALELARAGDEHAVIGLQRAIKFDPDSEAAQSAREALAEAGVET</sequence>
<proteinExistence type="predicted"/>
<protein>
    <submittedName>
        <fullName evidence="1">Phytanoyl-CoA dioxygenase family protein</fullName>
    </submittedName>
</protein>
<dbReference type="SUPFAM" id="SSF51197">
    <property type="entry name" value="Clavaminate synthase-like"/>
    <property type="match status" value="1"/>
</dbReference>
<evidence type="ECO:0000313" key="1">
    <source>
        <dbReference type="EMBL" id="MXY94072.1"/>
    </source>
</evidence>
<dbReference type="Gene3D" id="2.60.120.620">
    <property type="entry name" value="q2cbj1_9rhob like domain"/>
    <property type="match status" value="1"/>
</dbReference>
<dbReference type="Pfam" id="PF05721">
    <property type="entry name" value="PhyH"/>
    <property type="match status" value="1"/>
</dbReference>
<dbReference type="GO" id="GO:0016706">
    <property type="term" value="F:2-oxoglutarate-dependent dioxygenase activity"/>
    <property type="evidence" value="ECO:0007669"/>
    <property type="project" value="UniProtKB-ARBA"/>
</dbReference>
<name>A0A6B0YWE2_9CHLR</name>
<organism evidence="1">
    <name type="scientific">Caldilineaceae bacterium SB0664_bin_27</name>
    <dbReference type="NCBI Taxonomy" id="2605260"/>
    <lineage>
        <taxon>Bacteria</taxon>
        <taxon>Bacillati</taxon>
        <taxon>Chloroflexota</taxon>
        <taxon>Caldilineae</taxon>
        <taxon>Caldilineales</taxon>
        <taxon>Caldilineaceae</taxon>
    </lineage>
</organism>
<keyword evidence="1" id="KW-0223">Dioxygenase</keyword>